<gene>
    <name evidence="1" type="ORF">AK830_g6797</name>
</gene>
<dbReference type="InterPro" id="IPR011990">
    <property type="entry name" value="TPR-like_helical_dom_sf"/>
</dbReference>
<dbReference type="SUPFAM" id="SSF48452">
    <property type="entry name" value="TPR-like"/>
    <property type="match status" value="1"/>
</dbReference>
<dbReference type="GO" id="GO:0030544">
    <property type="term" value="F:Hsp70 protein binding"/>
    <property type="evidence" value="ECO:0007669"/>
    <property type="project" value="TreeGrafter"/>
</dbReference>
<dbReference type="GO" id="GO:0005829">
    <property type="term" value="C:cytosol"/>
    <property type="evidence" value="ECO:0007669"/>
    <property type="project" value="TreeGrafter"/>
</dbReference>
<accession>A0A0N8H6S6</accession>
<evidence type="ECO:0000313" key="2">
    <source>
        <dbReference type="Proteomes" id="UP000050424"/>
    </source>
</evidence>
<feature type="non-terminal residue" evidence="1">
    <location>
        <position position="213"/>
    </location>
</feature>
<sequence>MDFEAIADQMEVALKLDKAQEASQDNQTDTTAPALPLAAAIAKANRGKTVDEVVADLKKSPLFMTDLDDADPDNDDIAALQALAYEGTPLENGSDFKDRGNECFKIKGYADAKEFYTKGIAILSQEERKRSRGETANLLNAAAEPDSDDEIAQQRAVLESLYVNRAACHLALANYRSCWTDCAGAMRLNPGNVKAHYRSARALLAVGRIAEAD</sequence>
<comment type="caution">
    <text evidence="1">The sequence shown here is derived from an EMBL/GenBank/DDBJ whole genome shotgun (WGS) entry which is preliminary data.</text>
</comment>
<dbReference type="Gene3D" id="1.25.40.10">
    <property type="entry name" value="Tetratricopeptide repeat domain"/>
    <property type="match status" value="1"/>
</dbReference>
<dbReference type="GO" id="GO:0005634">
    <property type="term" value="C:nucleus"/>
    <property type="evidence" value="ECO:0007669"/>
    <property type="project" value="TreeGrafter"/>
</dbReference>
<name>A0A0N8H6S6_9HYPO</name>
<dbReference type="PANTHER" id="PTHR46035:SF1">
    <property type="entry name" value="TETRATRICOPEPTIDE REPEAT PROTEIN 4"/>
    <property type="match status" value="1"/>
</dbReference>
<protein>
    <submittedName>
        <fullName evidence="1">Uncharacterized protein</fullName>
    </submittedName>
</protein>
<keyword evidence="2" id="KW-1185">Reference proteome</keyword>
<dbReference type="GO" id="GO:0006457">
    <property type="term" value="P:protein folding"/>
    <property type="evidence" value="ECO:0007669"/>
    <property type="project" value="TreeGrafter"/>
</dbReference>
<reference evidence="1 2" key="1">
    <citation type="submission" date="2015-09" db="EMBL/GenBank/DDBJ databases">
        <title>Draft genome of a European isolate of the apple canker pathogen Neonectria ditissima.</title>
        <authorList>
            <person name="Gomez-Cortecero A."/>
            <person name="Harrison R.J."/>
            <person name="Armitage A.D."/>
        </authorList>
    </citation>
    <scope>NUCLEOTIDE SEQUENCE [LARGE SCALE GENOMIC DNA]</scope>
    <source>
        <strain evidence="1 2">R09/05</strain>
    </source>
</reference>
<organism evidence="1 2">
    <name type="scientific">Neonectria ditissima</name>
    <dbReference type="NCBI Taxonomy" id="78410"/>
    <lineage>
        <taxon>Eukaryota</taxon>
        <taxon>Fungi</taxon>
        <taxon>Dikarya</taxon>
        <taxon>Ascomycota</taxon>
        <taxon>Pezizomycotina</taxon>
        <taxon>Sordariomycetes</taxon>
        <taxon>Hypocreomycetidae</taxon>
        <taxon>Hypocreales</taxon>
        <taxon>Nectriaceae</taxon>
        <taxon>Neonectria</taxon>
    </lineage>
</organism>
<dbReference type="OrthoDB" id="420195at2759"/>
<dbReference type="Proteomes" id="UP000050424">
    <property type="component" value="Unassembled WGS sequence"/>
</dbReference>
<dbReference type="STRING" id="78410.A0A0N8H6S6"/>
<dbReference type="PANTHER" id="PTHR46035">
    <property type="entry name" value="TETRATRICOPEPTIDE REPEAT PROTEIN 4"/>
    <property type="match status" value="1"/>
</dbReference>
<evidence type="ECO:0000313" key="1">
    <source>
        <dbReference type="EMBL" id="KPM39796.1"/>
    </source>
</evidence>
<proteinExistence type="predicted"/>
<dbReference type="GO" id="GO:0051879">
    <property type="term" value="F:Hsp90 protein binding"/>
    <property type="evidence" value="ECO:0007669"/>
    <property type="project" value="TreeGrafter"/>
</dbReference>
<dbReference type="AlphaFoldDB" id="A0A0N8H6S6"/>
<dbReference type="EMBL" id="LKCW01000098">
    <property type="protein sequence ID" value="KPM39796.1"/>
    <property type="molecule type" value="Genomic_DNA"/>
</dbReference>